<gene>
    <name evidence="2" type="ORF">TSPI_04598</name>
</gene>
<evidence type="ECO:0000313" key="2">
    <source>
        <dbReference type="EMBL" id="KAL1229465.1"/>
    </source>
</evidence>
<dbReference type="EMBL" id="JBEUSY010000490">
    <property type="protein sequence ID" value="KAL1229465.1"/>
    <property type="molecule type" value="Genomic_DNA"/>
</dbReference>
<evidence type="ECO:0000259" key="1">
    <source>
        <dbReference type="Pfam" id="PF13843"/>
    </source>
</evidence>
<dbReference type="PANTHER" id="PTHR46599">
    <property type="entry name" value="PIGGYBAC TRANSPOSABLE ELEMENT-DERIVED PROTEIN 4"/>
    <property type="match status" value="1"/>
</dbReference>
<feature type="domain" description="PiggyBac transposable element-derived protein" evidence="1">
    <location>
        <begin position="115"/>
        <end position="174"/>
    </location>
</feature>
<comment type="caution">
    <text evidence="2">The sequence shown here is derived from an EMBL/GenBank/DDBJ whole genome shotgun (WGS) entry which is preliminary data.</text>
</comment>
<sequence>MITRPTRSIIDIFSSFALFIPTSIENVIREMANLKGRSCSQETWKPLDVTDLRAYIGLLILGGVCSSHASEKIPSDIENDKIRRSQFQGVTSLKRQHVAQNQATHGTGIFTLAGRQVEHREKNQCMRMVLDMTKGLKGHNDTCDNFFTSYALGLELRKKKLTLLGCLKPSQSNCGNWFSSRPSSELFQNRLF</sequence>
<name>A0ABR3K530_TRISP</name>
<dbReference type="Proteomes" id="UP001558632">
    <property type="component" value="Unassembled WGS sequence"/>
</dbReference>
<evidence type="ECO:0000313" key="3">
    <source>
        <dbReference type="Proteomes" id="UP001558632"/>
    </source>
</evidence>
<organism evidence="2 3">
    <name type="scientific">Trichinella spiralis</name>
    <name type="common">Trichina worm</name>
    <dbReference type="NCBI Taxonomy" id="6334"/>
    <lineage>
        <taxon>Eukaryota</taxon>
        <taxon>Metazoa</taxon>
        <taxon>Ecdysozoa</taxon>
        <taxon>Nematoda</taxon>
        <taxon>Enoplea</taxon>
        <taxon>Dorylaimia</taxon>
        <taxon>Trichinellida</taxon>
        <taxon>Trichinellidae</taxon>
        <taxon>Trichinella</taxon>
    </lineage>
</organism>
<proteinExistence type="predicted"/>
<keyword evidence="3" id="KW-1185">Reference proteome</keyword>
<dbReference type="Pfam" id="PF13843">
    <property type="entry name" value="DDE_Tnp_1_7"/>
    <property type="match status" value="1"/>
</dbReference>
<reference evidence="2 3" key="1">
    <citation type="submission" date="2024-07" db="EMBL/GenBank/DDBJ databases">
        <title>Enhanced genomic and transcriptomic resources for Trichinella pseudospiralis and T. spiralis underpin the discovery of pronounced molecular differences between stages and species.</title>
        <authorList>
            <person name="Pasi K.K."/>
            <person name="La Rosa G."/>
            <person name="Gomez-Morales M.A."/>
            <person name="Tosini F."/>
            <person name="Sumanam S."/>
            <person name="Young N.D."/>
            <person name="Chang B.C."/>
            <person name="Robin G.B."/>
        </authorList>
    </citation>
    <scope>NUCLEOTIDE SEQUENCE [LARGE SCALE GENOMIC DNA]</scope>
    <source>
        <strain evidence="2">ISS534</strain>
    </source>
</reference>
<accession>A0ABR3K530</accession>
<dbReference type="InterPro" id="IPR029526">
    <property type="entry name" value="PGBD"/>
</dbReference>
<protein>
    <submittedName>
        <fullName evidence="2">Undecaprenyl-diphosphatase</fullName>
    </submittedName>
</protein>
<dbReference type="PANTHER" id="PTHR46599:SF6">
    <property type="entry name" value="DUAL SPECIFICITY PHOSPHATASE 26"/>
    <property type="match status" value="1"/>
</dbReference>